<dbReference type="OrthoDB" id="10484178at2759"/>
<sequence length="153" mass="15485">MKLACLVLGPALLDATLALANATTLNVDGPRNRTQVRDATTVPSPLPVLRHNNSSRLPPNATGRFALVRTTSAGNHSTVVSLNATTAEPLPSHANDSSSLLVFGANATADDDVIVAPSTTKRNSTTSVTTASHAAGTNGVAALIALVVTLGLA</sequence>
<dbReference type="RefSeq" id="XP_008608882.1">
    <property type="nucleotide sequence ID" value="XM_008610660.1"/>
</dbReference>
<dbReference type="OMA" id="LDATMTH"/>
<dbReference type="InParanoid" id="T0QIZ6"/>
<feature type="signal peptide" evidence="1">
    <location>
        <begin position="1"/>
        <end position="22"/>
    </location>
</feature>
<proteinExistence type="predicted"/>
<gene>
    <name evidence="2" type="ORF">SDRG_04966</name>
</gene>
<feature type="chain" id="PRO_5004569728" evidence="1">
    <location>
        <begin position="23"/>
        <end position="153"/>
    </location>
</feature>
<evidence type="ECO:0000256" key="1">
    <source>
        <dbReference type="SAM" id="SignalP"/>
    </source>
</evidence>
<reference evidence="2 3" key="1">
    <citation type="submission" date="2012-04" db="EMBL/GenBank/DDBJ databases">
        <title>The Genome Sequence of Saprolegnia declina VS20.</title>
        <authorList>
            <consortium name="The Broad Institute Genome Sequencing Platform"/>
            <person name="Russ C."/>
            <person name="Nusbaum C."/>
            <person name="Tyler B."/>
            <person name="van West P."/>
            <person name="Dieguez-Uribeondo J."/>
            <person name="de Bruijn I."/>
            <person name="Tripathy S."/>
            <person name="Jiang R."/>
            <person name="Young S.K."/>
            <person name="Zeng Q."/>
            <person name="Gargeya S."/>
            <person name="Fitzgerald M."/>
            <person name="Haas B."/>
            <person name="Abouelleil A."/>
            <person name="Alvarado L."/>
            <person name="Arachchi H.M."/>
            <person name="Berlin A."/>
            <person name="Chapman S.B."/>
            <person name="Goldberg J."/>
            <person name="Griggs A."/>
            <person name="Gujja S."/>
            <person name="Hansen M."/>
            <person name="Howarth C."/>
            <person name="Imamovic A."/>
            <person name="Larimer J."/>
            <person name="McCowen C."/>
            <person name="Montmayeur A."/>
            <person name="Murphy C."/>
            <person name="Neiman D."/>
            <person name="Pearson M."/>
            <person name="Priest M."/>
            <person name="Roberts A."/>
            <person name="Saif S."/>
            <person name="Shea T."/>
            <person name="Sisk P."/>
            <person name="Sykes S."/>
            <person name="Wortman J."/>
            <person name="Nusbaum C."/>
            <person name="Birren B."/>
        </authorList>
    </citation>
    <scope>NUCLEOTIDE SEQUENCE [LARGE SCALE GENOMIC DNA]</scope>
    <source>
        <strain evidence="2 3">VS20</strain>
    </source>
</reference>
<evidence type="ECO:0000313" key="2">
    <source>
        <dbReference type="EMBL" id="EQC37949.1"/>
    </source>
</evidence>
<dbReference type="GeneID" id="19945693"/>
<keyword evidence="1" id="KW-0732">Signal</keyword>
<dbReference type="EMBL" id="JH767143">
    <property type="protein sequence ID" value="EQC37949.1"/>
    <property type="molecule type" value="Genomic_DNA"/>
</dbReference>
<organism evidence="2 3">
    <name type="scientific">Saprolegnia diclina (strain VS20)</name>
    <dbReference type="NCBI Taxonomy" id="1156394"/>
    <lineage>
        <taxon>Eukaryota</taxon>
        <taxon>Sar</taxon>
        <taxon>Stramenopiles</taxon>
        <taxon>Oomycota</taxon>
        <taxon>Saprolegniomycetes</taxon>
        <taxon>Saprolegniales</taxon>
        <taxon>Saprolegniaceae</taxon>
        <taxon>Saprolegnia</taxon>
    </lineage>
</organism>
<accession>T0QIZ6</accession>
<keyword evidence="3" id="KW-1185">Reference proteome</keyword>
<name>T0QIZ6_SAPDV</name>
<evidence type="ECO:0000313" key="3">
    <source>
        <dbReference type="Proteomes" id="UP000030762"/>
    </source>
</evidence>
<dbReference type="Proteomes" id="UP000030762">
    <property type="component" value="Unassembled WGS sequence"/>
</dbReference>
<protein>
    <submittedName>
        <fullName evidence="2">Uncharacterized protein</fullName>
    </submittedName>
</protein>
<dbReference type="AlphaFoldDB" id="T0QIZ6"/>
<dbReference type="VEuPathDB" id="FungiDB:SDRG_04966"/>